<dbReference type="CDD" id="cd06445">
    <property type="entry name" value="ATase"/>
    <property type="match status" value="1"/>
</dbReference>
<keyword evidence="1" id="KW-0227">DNA damage</keyword>
<dbReference type="InterPro" id="IPR036217">
    <property type="entry name" value="MethylDNA_cys_MeTrfase_DNAb"/>
</dbReference>
<dbReference type="Pfam" id="PF01035">
    <property type="entry name" value="DNA_binding_1"/>
    <property type="match status" value="1"/>
</dbReference>
<dbReference type="InterPro" id="IPR014048">
    <property type="entry name" value="MethylDNA_cys_MeTrfase_DNA-bd"/>
</dbReference>
<gene>
    <name evidence="5" type="ORF">GCM10009533_61980</name>
</gene>
<accession>A0ABN1DZL9</accession>
<evidence type="ECO:0000259" key="3">
    <source>
        <dbReference type="Pfam" id="PF01035"/>
    </source>
</evidence>
<dbReference type="SUPFAM" id="SSF57884">
    <property type="entry name" value="Ada DNA repair protein, N-terminal domain (N-Ada 10)"/>
    <property type="match status" value="1"/>
</dbReference>
<dbReference type="Proteomes" id="UP001500729">
    <property type="component" value="Unassembled WGS sequence"/>
</dbReference>
<dbReference type="InterPro" id="IPR004026">
    <property type="entry name" value="Ada_DNA_repair_Zn-bd"/>
</dbReference>
<dbReference type="Gene3D" id="1.10.10.10">
    <property type="entry name" value="Winged helix-like DNA-binding domain superfamily/Winged helix DNA-binding domain"/>
    <property type="match status" value="1"/>
</dbReference>
<evidence type="ECO:0000256" key="1">
    <source>
        <dbReference type="ARBA" id="ARBA00022763"/>
    </source>
</evidence>
<dbReference type="NCBIfam" id="TIGR00589">
    <property type="entry name" value="ogt"/>
    <property type="match status" value="1"/>
</dbReference>
<dbReference type="EMBL" id="BAAAGS010000068">
    <property type="protein sequence ID" value="GAA0555766.1"/>
    <property type="molecule type" value="Genomic_DNA"/>
</dbReference>
<evidence type="ECO:0000313" key="6">
    <source>
        <dbReference type="Proteomes" id="UP001500729"/>
    </source>
</evidence>
<comment type="caution">
    <text evidence="5">The sequence shown here is derived from an EMBL/GenBank/DDBJ whole genome shotgun (WGS) entry which is preliminary data.</text>
</comment>
<organism evidence="5 6">
    <name type="scientific">Saccharopolyspora erythraea</name>
    <name type="common">Streptomyces erythraeus</name>
    <dbReference type="NCBI Taxonomy" id="1836"/>
    <lineage>
        <taxon>Bacteria</taxon>
        <taxon>Bacillati</taxon>
        <taxon>Actinomycetota</taxon>
        <taxon>Actinomycetes</taxon>
        <taxon>Pseudonocardiales</taxon>
        <taxon>Pseudonocardiaceae</taxon>
        <taxon>Saccharopolyspora</taxon>
    </lineage>
</organism>
<evidence type="ECO:0008006" key="7">
    <source>
        <dbReference type="Google" id="ProtNLM"/>
    </source>
</evidence>
<evidence type="ECO:0000313" key="5">
    <source>
        <dbReference type="EMBL" id="GAA0555766.1"/>
    </source>
</evidence>
<dbReference type="InterPro" id="IPR035451">
    <property type="entry name" value="Ada-like_dom_sf"/>
</dbReference>
<feature type="domain" description="Ada DNA repair metal-binding" evidence="4">
    <location>
        <begin position="198"/>
        <end position="249"/>
    </location>
</feature>
<sequence length="254" mass="28817">MRVNRHSSLEAALADLLDEPPRPLADRIFAEWTRARSRFGPVDVAFNRHGVMFVRTAESEQDDAEFREAFRQVFEQPLRRAEREPTGMLTALRRNRTRSIQVDLRHLPDFDQEVLRATRLIPAGQTRPSAWVAREVGRPERAPAVDVVLARNPVPVVVPCHRVTRGESGEHVFGARAQERMLRSEEVNLDEVRELAESGVHYLGSDTTNIVCFPTCHNARRISAAHRRGFGTVEAAEKAGYRPCRHCRPVEMAS</sequence>
<keyword evidence="2" id="KW-0010">Activator</keyword>
<keyword evidence="6" id="KW-1185">Reference proteome</keyword>
<dbReference type="PANTHER" id="PTHR10815:SF13">
    <property type="entry name" value="METHYLATED-DNA--PROTEIN-CYSTEINE METHYLTRANSFERASE"/>
    <property type="match status" value="1"/>
</dbReference>
<dbReference type="InterPro" id="IPR036388">
    <property type="entry name" value="WH-like_DNA-bd_sf"/>
</dbReference>
<dbReference type="Gene3D" id="3.40.10.10">
    <property type="entry name" value="DNA Methylphosphotriester Repair Domain"/>
    <property type="match status" value="1"/>
</dbReference>
<dbReference type="PANTHER" id="PTHR10815">
    <property type="entry name" value="METHYLATED-DNA--PROTEIN-CYSTEINE METHYLTRANSFERASE"/>
    <property type="match status" value="1"/>
</dbReference>
<feature type="domain" description="Methylated-DNA-[protein]-cysteine S-methyltransferase DNA binding" evidence="3">
    <location>
        <begin position="109"/>
        <end position="187"/>
    </location>
</feature>
<evidence type="ECO:0000259" key="4">
    <source>
        <dbReference type="Pfam" id="PF02805"/>
    </source>
</evidence>
<dbReference type="Pfam" id="PF02805">
    <property type="entry name" value="Ada_Zn_binding"/>
    <property type="match status" value="1"/>
</dbReference>
<dbReference type="RefSeq" id="WP_009949618.1">
    <property type="nucleotide sequence ID" value="NZ_BAAAGS010000068.1"/>
</dbReference>
<reference evidence="5 6" key="1">
    <citation type="journal article" date="2019" name="Int. J. Syst. Evol. Microbiol.">
        <title>The Global Catalogue of Microorganisms (GCM) 10K type strain sequencing project: providing services to taxonomists for standard genome sequencing and annotation.</title>
        <authorList>
            <consortium name="The Broad Institute Genomics Platform"/>
            <consortium name="The Broad Institute Genome Sequencing Center for Infectious Disease"/>
            <person name="Wu L."/>
            <person name="Ma J."/>
        </authorList>
    </citation>
    <scope>NUCLEOTIDE SEQUENCE [LARGE SCALE GENOMIC DNA]</scope>
    <source>
        <strain evidence="5 6">JCM 10303</strain>
    </source>
</reference>
<protein>
    <recommendedName>
        <fullName evidence="7">Methylated-DNA--[protein]-cysteine S-methyltransferase</fullName>
    </recommendedName>
</protein>
<proteinExistence type="predicted"/>
<evidence type="ECO:0000256" key="2">
    <source>
        <dbReference type="ARBA" id="ARBA00023159"/>
    </source>
</evidence>
<name>A0ABN1DZL9_SACER</name>
<dbReference type="SUPFAM" id="SSF46767">
    <property type="entry name" value="Methylated DNA-protein cysteine methyltransferase, C-terminal domain"/>
    <property type="match status" value="1"/>
</dbReference>